<dbReference type="Proteomes" id="UP001163046">
    <property type="component" value="Unassembled WGS sequence"/>
</dbReference>
<organism evidence="2 3">
    <name type="scientific">Desmophyllum pertusum</name>
    <dbReference type="NCBI Taxonomy" id="174260"/>
    <lineage>
        <taxon>Eukaryota</taxon>
        <taxon>Metazoa</taxon>
        <taxon>Cnidaria</taxon>
        <taxon>Anthozoa</taxon>
        <taxon>Hexacorallia</taxon>
        <taxon>Scleractinia</taxon>
        <taxon>Caryophylliina</taxon>
        <taxon>Caryophylliidae</taxon>
        <taxon>Desmophyllum</taxon>
    </lineage>
</organism>
<comment type="caution">
    <text evidence="2">The sequence shown here is derived from an EMBL/GenBank/DDBJ whole genome shotgun (WGS) entry which is preliminary data.</text>
</comment>
<sequence length="148" mass="16689">MASLPEDTSTRPKKRKLSNKEKKKMMSEKGKKSASSRGMGVLSRQEFDLPAKWESDVRQGETREIVDYYSPGKTKYRTQSDVEKVLRQRGMELCFDESVSPTEQPPSSESDGYDPVEELDHNGSASLPSTSKTMSTKSTKECQQLEVE</sequence>
<proteinExistence type="predicted"/>
<feature type="compositionally biased region" description="Basic and acidic residues" evidence="1">
    <location>
        <begin position="18"/>
        <end position="31"/>
    </location>
</feature>
<evidence type="ECO:0000313" key="2">
    <source>
        <dbReference type="EMBL" id="KAJ7373260.1"/>
    </source>
</evidence>
<protein>
    <submittedName>
        <fullName evidence="2">Uncharacterized protein</fullName>
    </submittedName>
</protein>
<evidence type="ECO:0000313" key="3">
    <source>
        <dbReference type="Proteomes" id="UP001163046"/>
    </source>
</evidence>
<reference evidence="2" key="1">
    <citation type="submission" date="2023-01" db="EMBL/GenBank/DDBJ databases">
        <title>Genome assembly of the deep-sea coral Lophelia pertusa.</title>
        <authorList>
            <person name="Herrera S."/>
            <person name="Cordes E."/>
        </authorList>
    </citation>
    <scope>NUCLEOTIDE SEQUENCE</scope>
    <source>
        <strain evidence="2">USNM1676648</strain>
        <tissue evidence="2">Polyp</tissue>
    </source>
</reference>
<gene>
    <name evidence="2" type="ORF">OS493_012849</name>
</gene>
<dbReference type="OrthoDB" id="10544673at2759"/>
<feature type="compositionally biased region" description="Polar residues" evidence="1">
    <location>
        <begin position="99"/>
        <end position="110"/>
    </location>
</feature>
<dbReference type="EMBL" id="MU826831">
    <property type="protein sequence ID" value="KAJ7373260.1"/>
    <property type="molecule type" value="Genomic_DNA"/>
</dbReference>
<keyword evidence="3" id="KW-1185">Reference proteome</keyword>
<evidence type="ECO:0000256" key="1">
    <source>
        <dbReference type="SAM" id="MobiDB-lite"/>
    </source>
</evidence>
<feature type="region of interest" description="Disordered" evidence="1">
    <location>
        <begin position="1"/>
        <end position="46"/>
    </location>
</feature>
<name>A0A9X0CRS5_9CNID</name>
<feature type="region of interest" description="Disordered" evidence="1">
    <location>
        <begin position="94"/>
        <end position="148"/>
    </location>
</feature>
<accession>A0A9X0CRS5</accession>
<dbReference type="AlphaFoldDB" id="A0A9X0CRS5"/>